<keyword evidence="2" id="KW-1185">Reference proteome</keyword>
<dbReference type="EMBL" id="RHFK02000002">
    <property type="protein sequence ID" value="TWW79506.1"/>
    <property type="molecule type" value="Genomic_DNA"/>
</dbReference>
<organism evidence="1 2">
    <name type="scientific">Takifugu flavidus</name>
    <name type="common">sansaifugu</name>
    <dbReference type="NCBI Taxonomy" id="433684"/>
    <lineage>
        <taxon>Eukaryota</taxon>
        <taxon>Metazoa</taxon>
        <taxon>Chordata</taxon>
        <taxon>Craniata</taxon>
        <taxon>Vertebrata</taxon>
        <taxon>Euteleostomi</taxon>
        <taxon>Actinopterygii</taxon>
        <taxon>Neopterygii</taxon>
        <taxon>Teleostei</taxon>
        <taxon>Neoteleostei</taxon>
        <taxon>Acanthomorphata</taxon>
        <taxon>Eupercaria</taxon>
        <taxon>Tetraodontiformes</taxon>
        <taxon>Tetradontoidea</taxon>
        <taxon>Tetraodontidae</taxon>
        <taxon>Takifugu</taxon>
    </lineage>
</organism>
<accession>A0A5C6PKU0</accession>
<proteinExistence type="predicted"/>
<dbReference type="AlphaFoldDB" id="A0A5C6PKU0"/>
<protein>
    <submittedName>
        <fullName evidence="1">Uncharacterized protein</fullName>
    </submittedName>
</protein>
<name>A0A5C6PKU0_9TELE</name>
<evidence type="ECO:0000313" key="1">
    <source>
        <dbReference type="EMBL" id="TWW79506.1"/>
    </source>
</evidence>
<comment type="caution">
    <text evidence="1">The sequence shown here is derived from an EMBL/GenBank/DDBJ whole genome shotgun (WGS) entry which is preliminary data.</text>
</comment>
<dbReference type="Proteomes" id="UP000324091">
    <property type="component" value="Chromosome 10"/>
</dbReference>
<reference evidence="1 2" key="1">
    <citation type="submission" date="2019-04" db="EMBL/GenBank/DDBJ databases">
        <title>Chromosome genome assembly for Takifugu flavidus.</title>
        <authorList>
            <person name="Xiao S."/>
        </authorList>
    </citation>
    <scope>NUCLEOTIDE SEQUENCE [LARGE SCALE GENOMIC DNA]</scope>
    <source>
        <strain evidence="1">HTHZ2018</strain>
        <tissue evidence="1">Muscle</tissue>
    </source>
</reference>
<evidence type="ECO:0000313" key="2">
    <source>
        <dbReference type="Proteomes" id="UP000324091"/>
    </source>
</evidence>
<sequence length="128" mass="14798">MTPSRRILVLNISVMTSEIDPEISIIKTHEWDFSVYRLALFVTFDAVLSRAQMLLRDLQELLDCCSTGKSQQMRSRMIPQDFLMDREDKDETLVIEGFVFESTSSRESLQRLCSQDGSGCHFRRAARD</sequence>
<gene>
    <name evidence="1" type="ORF">D4764_10G0005360</name>
</gene>